<evidence type="ECO:0000313" key="2">
    <source>
        <dbReference type="Proteomes" id="UP001057402"/>
    </source>
</evidence>
<protein>
    <submittedName>
        <fullName evidence="1">Uncharacterized protein</fullName>
    </submittedName>
</protein>
<organism evidence="1 2">
    <name type="scientific">Melastoma candidum</name>
    <dbReference type="NCBI Taxonomy" id="119954"/>
    <lineage>
        <taxon>Eukaryota</taxon>
        <taxon>Viridiplantae</taxon>
        <taxon>Streptophyta</taxon>
        <taxon>Embryophyta</taxon>
        <taxon>Tracheophyta</taxon>
        <taxon>Spermatophyta</taxon>
        <taxon>Magnoliopsida</taxon>
        <taxon>eudicotyledons</taxon>
        <taxon>Gunneridae</taxon>
        <taxon>Pentapetalae</taxon>
        <taxon>rosids</taxon>
        <taxon>malvids</taxon>
        <taxon>Myrtales</taxon>
        <taxon>Melastomataceae</taxon>
        <taxon>Melastomatoideae</taxon>
        <taxon>Melastomateae</taxon>
        <taxon>Melastoma</taxon>
    </lineage>
</organism>
<reference evidence="2" key="1">
    <citation type="journal article" date="2023" name="Front. Plant Sci.">
        <title>Chromosomal-level genome assembly of Melastoma candidum provides insights into trichome evolution.</title>
        <authorList>
            <person name="Zhong Y."/>
            <person name="Wu W."/>
            <person name="Sun C."/>
            <person name="Zou P."/>
            <person name="Liu Y."/>
            <person name="Dai S."/>
            <person name="Zhou R."/>
        </authorList>
    </citation>
    <scope>NUCLEOTIDE SEQUENCE [LARGE SCALE GENOMIC DNA]</scope>
</reference>
<accession>A0ACB9N212</accession>
<dbReference type="Proteomes" id="UP001057402">
    <property type="component" value="Chromosome 8"/>
</dbReference>
<name>A0ACB9N212_9MYRT</name>
<keyword evidence="2" id="KW-1185">Reference proteome</keyword>
<sequence length="600" mass="66802">MDGTPSLIHLCVESAAKGLLLRDDYLLPQVFDLPSELFDSLLPRLQPLALQKLFDGLHKYRPYGHEDDDYDGSLGTGSKRKRNENFNLAWKSLFQLRWPDLVGEMKVDDWQQTYWELHLQNCLDEAAEKAVLPSFNGRIGHITISDAILKCIGFDGQAHSYLLQLDQHCWQFGLYVRSLRLQNVFCVGETRDLLRSCRLESLNFSWIRSKEQVDALCELIKQHHDTLRSLKFNHCKLTSSLIDSICGSLHMPRLQSHRIRSFSITASIFLDNPKASFPVGFLSFIVSGRYLDSLNLCDMRLDWNHGKVLFSSLLEAASDVAVLDLSDNNQISGWLSNFDVASLNSGKCLQSLRVLNLRGNNLRKEDIYDLSQAMIYMPTLQKLDLSDNPIGDDGIRYLIPLLIKASEGVTPLDELNLGNCDLSSCGVVEFLKNLISSKVPLKALCISDNSLGSQIAPTLAEFLSTTIEILDFGGVGLGPSGFDELLRITSASPKLTVVKIDMSKNRGGLQSAKFLSKLIEVAPCLVNVNAAYNLMPPESLAVIHSALKDVRGNLKLLNLAGNNWEEKTANSALLDLQYGEHPLVVFDGMAGLDAPYDDDP</sequence>
<proteinExistence type="predicted"/>
<evidence type="ECO:0000313" key="1">
    <source>
        <dbReference type="EMBL" id="KAI4329852.1"/>
    </source>
</evidence>
<comment type="caution">
    <text evidence="1">The sequence shown here is derived from an EMBL/GenBank/DDBJ whole genome shotgun (WGS) entry which is preliminary data.</text>
</comment>
<gene>
    <name evidence="1" type="ORF">MLD38_028191</name>
</gene>
<dbReference type="EMBL" id="CM042887">
    <property type="protein sequence ID" value="KAI4329852.1"/>
    <property type="molecule type" value="Genomic_DNA"/>
</dbReference>